<evidence type="ECO:0000256" key="2">
    <source>
        <dbReference type="ARBA" id="ARBA00004141"/>
    </source>
</evidence>
<dbReference type="Proteomes" id="UP001497392">
    <property type="component" value="Unassembled WGS sequence"/>
</dbReference>
<comment type="subcellular location">
    <subcellularLocation>
        <location evidence="2 7">Membrane</location>
        <topology evidence="2 7">Multi-pass membrane protein</topology>
    </subcellularLocation>
</comment>
<dbReference type="Pfam" id="PF03208">
    <property type="entry name" value="PRA1"/>
    <property type="match status" value="1"/>
</dbReference>
<proteinExistence type="inferred from homology"/>
<keyword evidence="6 7" id="KW-0472">Membrane</keyword>
<keyword evidence="7" id="KW-0813">Transport</keyword>
<keyword evidence="5 7" id="KW-1133">Transmembrane helix</keyword>
<comment type="similarity">
    <text evidence="3 7">Belongs to the PRA1 family.</text>
</comment>
<evidence type="ECO:0000313" key="9">
    <source>
        <dbReference type="Proteomes" id="UP001497392"/>
    </source>
</evidence>
<evidence type="ECO:0000256" key="5">
    <source>
        <dbReference type="ARBA" id="ARBA00022989"/>
    </source>
</evidence>
<sequence length="222" mass="23518">MAASSPSQSTAMQQQQGQLQALYNRFRDVLGGVFRERKPWGEMVDRSSFARPANLAEATGRLRKNAHYFKVNYLMVVFTVTLITLAFNPTSFLVLGLLAMAWIYLFVVRASPIVIGGRTFSDREKALGMAIVTLIVVFFLTSVAAVLFTAIGISFVAIALHGSLRVPDDLFTDEVEAAPADALSFLAAPFAAIAAAGSSVAAQTRPAGAAPPPGGQPVAAAV</sequence>
<evidence type="ECO:0000256" key="6">
    <source>
        <dbReference type="ARBA" id="ARBA00023136"/>
    </source>
</evidence>
<comment type="caution">
    <text evidence="8">The sequence shown here is derived from an EMBL/GenBank/DDBJ whole genome shotgun (WGS) entry which is preliminary data.</text>
</comment>
<dbReference type="EMBL" id="CAXHTA020000009">
    <property type="protein sequence ID" value="CAL5223782.1"/>
    <property type="molecule type" value="Genomic_DNA"/>
</dbReference>
<keyword evidence="9" id="KW-1185">Reference proteome</keyword>
<gene>
    <name evidence="8" type="primary">g6349</name>
    <name evidence="8" type="ORF">VP750_LOCUS5441</name>
</gene>
<reference evidence="8 9" key="1">
    <citation type="submission" date="2024-06" db="EMBL/GenBank/DDBJ databases">
        <authorList>
            <person name="Kraege A."/>
            <person name="Thomma B."/>
        </authorList>
    </citation>
    <scope>NUCLEOTIDE SEQUENCE [LARGE SCALE GENOMIC DNA]</scope>
</reference>
<evidence type="ECO:0000256" key="4">
    <source>
        <dbReference type="ARBA" id="ARBA00022692"/>
    </source>
</evidence>
<evidence type="ECO:0000256" key="1">
    <source>
        <dbReference type="ARBA" id="ARBA00002501"/>
    </source>
</evidence>
<feature type="transmembrane region" description="Helical" evidence="7">
    <location>
        <begin position="71"/>
        <end position="87"/>
    </location>
</feature>
<evidence type="ECO:0000256" key="7">
    <source>
        <dbReference type="RuleBase" id="RU363107"/>
    </source>
</evidence>
<comment type="function">
    <text evidence="1 7">May be involved in both secretory and endocytic intracellular trafficking in the endosomal/prevacuolar compartments.</text>
</comment>
<organism evidence="8 9">
    <name type="scientific">Coccomyxa viridis</name>
    <dbReference type="NCBI Taxonomy" id="1274662"/>
    <lineage>
        <taxon>Eukaryota</taxon>
        <taxon>Viridiplantae</taxon>
        <taxon>Chlorophyta</taxon>
        <taxon>core chlorophytes</taxon>
        <taxon>Trebouxiophyceae</taxon>
        <taxon>Trebouxiophyceae incertae sedis</taxon>
        <taxon>Coccomyxaceae</taxon>
        <taxon>Coccomyxa</taxon>
    </lineage>
</organism>
<evidence type="ECO:0000313" key="8">
    <source>
        <dbReference type="EMBL" id="CAL5223782.1"/>
    </source>
</evidence>
<evidence type="ECO:0000256" key="3">
    <source>
        <dbReference type="ARBA" id="ARBA00006483"/>
    </source>
</evidence>
<keyword evidence="4 7" id="KW-0812">Transmembrane</keyword>
<dbReference type="InterPro" id="IPR004895">
    <property type="entry name" value="Prenylated_rab_accept_PRA1"/>
</dbReference>
<accession>A0ABP1G1R1</accession>
<dbReference type="PANTHER" id="PTHR19317:SF0">
    <property type="entry name" value="PRENYLATED RAB ACCEPTOR PROTEIN 1"/>
    <property type="match status" value="1"/>
</dbReference>
<name>A0ABP1G1R1_9CHLO</name>
<dbReference type="PANTHER" id="PTHR19317">
    <property type="entry name" value="PRENYLATED RAB ACCEPTOR 1-RELATED"/>
    <property type="match status" value="1"/>
</dbReference>
<feature type="transmembrane region" description="Helical" evidence="7">
    <location>
        <begin position="93"/>
        <end position="115"/>
    </location>
</feature>
<protein>
    <recommendedName>
        <fullName evidence="7">PRA1 family protein</fullName>
    </recommendedName>
</protein>
<feature type="transmembrane region" description="Helical" evidence="7">
    <location>
        <begin position="180"/>
        <end position="202"/>
    </location>
</feature>
<feature type="transmembrane region" description="Helical" evidence="7">
    <location>
        <begin position="127"/>
        <end position="160"/>
    </location>
</feature>